<dbReference type="AlphaFoldDB" id="R7RXK4"/>
<evidence type="ECO:0000313" key="2">
    <source>
        <dbReference type="Proteomes" id="UP000053927"/>
    </source>
</evidence>
<proteinExistence type="predicted"/>
<feature type="non-terminal residue" evidence="1">
    <location>
        <position position="1"/>
    </location>
</feature>
<dbReference type="OrthoDB" id="3062870at2759"/>
<sequence length="135" mass="15340">ETIQLYMPSNIPDTIRPAYCDGELCAMEKDVRYACAIDALGELRRGLHLRVYINKLKIKNITGQRNNTRARSMQETIELRISASASKYRQARKAYISLVGEVEGARLKELKADDVKGLGERAVAEQERREIEATR</sequence>
<evidence type="ECO:0000313" key="1">
    <source>
        <dbReference type="EMBL" id="EIM80064.1"/>
    </source>
</evidence>
<dbReference type="OMA" id="DTIRPAY"/>
<keyword evidence="2" id="KW-1185">Reference proteome</keyword>
<organism evidence="1 2">
    <name type="scientific">Stereum hirsutum (strain FP-91666)</name>
    <name type="common">White-rot fungus</name>
    <dbReference type="NCBI Taxonomy" id="721885"/>
    <lineage>
        <taxon>Eukaryota</taxon>
        <taxon>Fungi</taxon>
        <taxon>Dikarya</taxon>
        <taxon>Basidiomycota</taxon>
        <taxon>Agaricomycotina</taxon>
        <taxon>Agaricomycetes</taxon>
        <taxon>Russulales</taxon>
        <taxon>Stereaceae</taxon>
        <taxon>Stereum</taxon>
    </lineage>
</organism>
<name>R7RXK4_STEHR</name>
<feature type="non-terminal residue" evidence="1">
    <location>
        <position position="135"/>
    </location>
</feature>
<dbReference type="EMBL" id="JH687399">
    <property type="protein sequence ID" value="EIM80064.1"/>
    <property type="molecule type" value="Genomic_DNA"/>
</dbReference>
<protein>
    <submittedName>
        <fullName evidence="1">Uncharacterized protein</fullName>
    </submittedName>
</protein>
<accession>R7RXK4</accession>
<dbReference type="RefSeq" id="XP_007310643.1">
    <property type="nucleotide sequence ID" value="XM_007310581.1"/>
</dbReference>
<dbReference type="KEGG" id="shs:STEHIDRAFT_27722"/>
<reference evidence="2" key="1">
    <citation type="journal article" date="2012" name="Science">
        <title>The Paleozoic origin of enzymatic lignin decomposition reconstructed from 31 fungal genomes.</title>
        <authorList>
            <person name="Floudas D."/>
            <person name="Binder M."/>
            <person name="Riley R."/>
            <person name="Barry K."/>
            <person name="Blanchette R.A."/>
            <person name="Henrissat B."/>
            <person name="Martinez A.T."/>
            <person name="Otillar R."/>
            <person name="Spatafora J.W."/>
            <person name="Yadav J.S."/>
            <person name="Aerts A."/>
            <person name="Benoit I."/>
            <person name="Boyd A."/>
            <person name="Carlson A."/>
            <person name="Copeland A."/>
            <person name="Coutinho P.M."/>
            <person name="de Vries R.P."/>
            <person name="Ferreira P."/>
            <person name="Findley K."/>
            <person name="Foster B."/>
            <person name="Gaskell J."/>
            <person name="Glotzer D."/>
            <person name="Gorecki P."/>
            <person name="Heitman J."/>
            <person name="Hesse C."/>
            <person name="Hori C."/>
            <person name="Igarashi K."/>
            <person name="Jurgens J.A."/>
            <person name="Kallen N."/>
            <person name="Kersten P."/>
            <person name="Kohler A."/>
            <person name="Kuees U."/>
            <person name="Kumar T.K.A."/>
            <person name="Kuo A."/>
            <person name="LaButti K."/>
            <person name="Larrondo L.F."/>
            <person name="Lindquist E."/>
            <person name="Ling A."/>
            <person name="Lombard V."/>
            <person name="Lucas S."/>
            <person name="Lundell T."/>
            <person name="Martin R."/>
            <person name="McLaughlin D.J."/>
            <person name="Morgenstern I."/>
            <person name="Morin E."/>
            <person name="Murat C."/>
            <person name="Nagy L.G."/>
            <person name="Nolan M."/>
            <person name="Ohm R.A."/>
            <person name="Patyshakuliyeva A."/>
            <person name="Rokas A."/>
            <person name="Ruiz-Duenas F.J."/>
            <person name="Sabat G."/>
            <person name="Salamov A."/>
            <person name="Samejima M."/>
            <person name="Schmutz J."/>
            <person name="Slot J.C."/>
            <person name="St John F."/>
            <person name="Stenlid J."/>
            <person name="Sun H."/>
            <person name="Sun S."/>
            <person name="Syed K."/>
            <person name="Tsang A."/>
            <person name="Wiebenga A."/>
            <person name="Young D."/>
            <person name="Pisabarro A."/>
            <person name="Eastwood D.C."/>
            <person name="Martin F."/>
            <person name="Cullen D."/>
            <person name="Grigoriev I.V."/>
            <person name="Hibbett D.S."/>
        </authorList>
    </citation>
    <scope>NUCLEOTIDE SEQUENCE [LARGE SCALE GENOMIC DNA]</scope>
    <source>
        <strain evidence="2">FP-91666</strain>
    </source>
</reference>
<gene>
    <name evidence="1" type="ORF">STEHIDRAFT_27722</name>
</gene>
<dbReference type="GeneID" id="18804377"/>
<dbReference type="Proteomes" id="UP000053927">
    <property type="component" value="Unassembled WGS sequence"/>
</dbReference>